<accession>B9YBM6</accession>
<comment type="caution">
    <text evidence="1">The sequence shown here is derived from an EMBL/GenBank/DDBJ whole genome shotgun (WGS) entry which is preliminary data.</text>
</comment>
<name>B9YBM6_9FIRM</name>
<protein>
    <submittedName>
        <fullName evidence="1">Uncharacterized protein</fullName>
    </submittedName>
</protein>
<proteinExistence type="predicted"/>
<dbReference type="Proteomes" id="UP000005950">
    <property type="component" value="Unassembled WGS sequence"/>
</dbReference>
<dbReference type="HOGENOM" id="CLU_2806617_0_0_9"/>
<reference evidence="1 2" key="2">
    <citation type="submission" date="2009-02" db="EMBL/GenBank/DDBJ databases">
        <title>Draft genome sequence of Holdemania filiformis DSM 12042.</title>
        <authorList>
            <person name="Sudarsanam P."/>
            <person name="Ley R."/>
            <person name="Guruge J."/>
            <person name="Turnbaugh P.J."/>
            <person name="Mahowald M."/>
            <person name="Liep D."/>
            <person name="Gordon J."/>
        </authorList>
    </citation>
    <scope>NUCLEOTIDE SEQUENCE [LARGE SCALE GENOMIC DNA]</scope>
    <source>
        <strain evidence="1 2">DSM 12042</strain>
    </source>
</reference>
<sequence length="67" mass="7617">MEKTLNQIKRAETKVRPLQLAGKATTLVSSIDMKILVKISDQERELLRSQLINLLEKADRIKGALEE</sequence>
<evidence type="ECO:0000313" key="1">
    <source>
        <dbReference type="EMBL" id="EEF66629.1"/>
    </source>
</evidence>
<gene>
    <name evidence="1" type="ORF">HOLDEFILI_03233</name>
</gene>
<evidence type="ECO:0000313" key="2">
    <source>
        <dbReference type="Proteomes" id="UP000005950"/>
    </source>
</evidence>
<dbReference type="STRING" id="545696.HOLDEFILI_03233"/>
<reference evidence="1 2" key="1">
    <citation type="submission" date="2008-12" db="EMBL/GenBank/DDBJ databases">
        <authorList>
            <person name="Fulton L."/>
            <person name="Clifton S."/>
            <person name="Fulton B."/>
            <person name="Xu J."/>
            <person name="Minx P."/>
            <person name="Pepin K.H."/>
            <person name="Johnson M."/>
            <person name="Bhonagiri V."/>
            <person name="Nash W.E."/>
            <person name="Mardis E.R."/>
            <person name="Wilson R.K."/>
        </authorList>
    </citation>
    <scope>NUCLEOTIDE SEQUENCE [LARGE SCALE GENOMIC DNA]</scope>
    <source>
        <strain evidence="1 2">DSM 12042</strain>
    </source>
</reference>
<dbReference type="EMBL" id="ACCF01000202">
    <property type="protein sequence ID" value="EEF66629.1"/>
    <property type="molecule type" value="Genomic_DNA"/>
</dbReference>
<dbReference type="AlphaFoldDB" id="B9YBM6"/>
<organism evidence="1 2">
    <name type="scientific">Holdemania filiformis DSM 12042</name>
    <dbReference type="NCBI Taxonomy" id="545696"/>
    <lineage>
        <taxon>Bacteria</taxon>
        <taxon>Bacillati</taxon>
        <taxon>Bacillota</taxon>
        <taxon>Erysipelotrichia</taxon>
        <taxon>Erysipelotrichales</taxon>
        <taxon>Erysipelotrichaceae</taxon>
        <taxon>Holdemania</taxon>
    </lineage>
</organism>